<dbReference type="VEuPathDB" id="FungiDB:PV06_11626"/>
<dbReference type="Pfam" id="PF25545">
    <property type="entry name" value="DUF7924"/>
    <property type="match status" value="1"/>
</dbReference>
<gene>
    <name evidence="3" type="ORF">PV06_11626</name>
</gene>
<dbReference type="HOGENOM" id="CLU_023878_1_1_1"/>
<evidence type="ECO:0000313" key="4">
    <source>
        <dbReference type="Proteomes" id="UP000053342"/>
    </source>
</evidence>
<reference evidence="3 4" key="1">
    <citation type="submission" date="2015-01" db="EMBL/GenBank/DDBJ databases">
        <title>The Genome Sequence of Exophiala oligosperma CBS72588.</title>
        <authorList>
            <consortium name="The Broad Institute Genomics Platform"/>
            <person name="Cuomo C."/>
            <person name="de Hoog S."/>
            <person name="Gorbushina A."/>
            <person name="Stielow B."/>
            <person name="Teixiera M."/>
            <person name="Abouelleil A."/>
            <person name="Chapman S.B."/>
            <person name="Priest M."/>
            <person name="Young S.K."/>
            <person name="Wortman J."/>
            <person name="Nusbaum C."/>
            <person name="Birren B."/>
        </authorList>
    </citation>
    <scope>NUCLEOTIDE SEQUENCE [LARGE SCALE GENOMIC DNA]</scope>
    <source>
        <strain evidence="3 4">CBS 72588</strain>
    </source>
</reference>
<keyword evidence="4" id="KW-1185">Reference proteome</keyword>
<dbReference type="EMBL" id="KN847377">
    <property type="protein sequence ID" value="KIW36070.1"/>
    <property type="molecule type" value="Genomic_DNA"/>
</dbReference>
<organism evidence="3 4">
    <name type="scientific">Exophiala oligosperma</name>
    <dbReference type="NCBI Taxonomy" id="215243"/>
    <lineage>
        <taxon>Eukaryota</taxon>
        <taxon>Fungi</taxon>
        <taxon>Dikarya</taxon>
        <taxon>Ascomycota</taxon>
        <taxon>Pezizomycotina</taxon>
        <taxon>Eurotiomycetes</taxon>
        <taxon>Chaetothyriomycetidae</taxon>
        <taxon>Chaetothyriales</taxon>
        <taxon>Herpotrichiellaceae</taxon>
        <taxon>Exophiala</taxon>
    </lineage>
</organism>
<accession>A0A0D2D1K1</accession>
<dbReference type="RefSeq" id="XP_016256286.1">
    <property type="nucleotide sequence ID" value="XM_016413334.1"/>
</dbReference>
<feature type="region of interest" description="Disordered" evidence="1">
    <location>
        <begin position="1"/>
        <end position="48"/>
    </location>
</feature>
<sequence>MFALEEPKSKKRQRSSPEPGDLEPEPVAKKQKPLSASRDLPRRRPPSFWDTLSKIRLSRGALREFDRRNIEETIQSSGTLAQKVEYPTGRGPLRLKRFARRGGPDLSHLRGLASLPLILDRMSGYTSSSSGKRSSASSRPSDYTKTTSTKTTPYSGNFEQKLIDIGIYPDEYEYADGRLTPEPANLSDIQAAQRVARASLSPSRFKEEHFKAFKRANARAKGETTGMYNVLPFITGNEAGHRFEMGLPLSNLTPFDKDLSDPMPDVYHGAPPATIHPRVRADLGPYIIPSTADTTRPAAPNFFVEGKSAQGRADVAKRQVLIDGAIGARAMHQLQNYKAEEPQYDNKARSFSATYQDGYLRTYATHITAPSTPGGEPEYHMTQTNSYAMTGNANSFREGATAYRNDRDLAKTERDSSIAHANQVARRMPAPSPNTSCTTSRTSRSMVSVAGSDTSEDELARDEVTPVKRLRPTAASPAGYKSATRREGRMASFESTMAISRAPLNSPRTTMSTSRHGRQPSMEETTSRQPTIHTRRSADKSSKENPPEPSRQSQSTHDSGRRCQSRPMTEVSSKRMRYKNEAGWCVQHQGKSIFVADSEWTYCEQGGRPVLYCADLNVFTYRSDGNKRR</sequence>
<dbReference type="OrthoDB" id="5393196at2759"/>
<evidence type="ECO:0000259" key="2">
    <source>
        <dbReference type="Pfam" id="PF25545"/>
    </source>
</evidence>
<dbReference type="STRING" id="215243.A0A0D2D1K1"/>
<proteinExistence type="predicted"/>
<evidence type="ECO:0000256" key="1">
    <source>
        <dbReference type="SAM" id="MobiDB-lite"/>
    </source>
</evidence>
<feature type="region of interest" description="Disordered" evidence="1">
    <location>
        <begin position="124"/>
        <end position="154"/>
    </location>
</feature>
<dbReference type="Proteomes" id="UP000053342">
    <property type="component" value="Unassembled WGS sequence"/>
</dbReference>
<dbReference type="InterPro" id="IPR057684">
    <property type="entry name" value="DUF7924"/>
</dbReference>
<feature type="compositionally biased region" description="Low complexity" evidence="1">
    <location>
        <begin position="435"/>
        <end position="445"/>
    </location>
</feature>
<evidence type="ECO:0000313" key="3">
    <source>
        <dbReference type="EMBL" id="KIW36070.1"/>
    </source>
</evidence>
<dbReference type="GeneID" id="27363700"/>
<feature type="compositionally biased region" description="Polar residues" evidence="1">
    <location>
        <begin position="522"/>
        <end position="532"/>
    </location>
</feature>
<feature type="region of interest" description="Disordered" evidence="1">
    <location>
        <begin position="414"/>
        <end position="575"/>
    </location>
</feature>
<name>A0A0D2D1K1_9EURO</name>
<protein>
    <recommendedName>
        <fullName evidence="2">DUF7924 domain-containing protein</fullName>
    </recommendedName>
</protein>
<feature type="domain" description="DUF7924" evidence="2">
    <location>
        <begin position="254"/>
        <end position="403"/>
    </location>
</feature>
<feature type="compositionally biased region" description="Low complexity" evidence="1">
    <location>
        <begin position="124"/>
        <end position="152"/>
    </location>
</feature>
<dbReference type="AlphaFoldDB" id="A0A0D2D1K1"/>
<feature type="compositionally biased region" description="Basic and acidic residues" evidence="1">
    <location>
        <begin position="536"/>
        <end position="546"/>
    </location>
</feature>